<feature type="domain" description="Plastocyanin-like" evidence="14">
    <location>
        <begin position="162"/>
        <end position="314"/>
    </location>
</feature>
<dbReference type="AlphaFoldDB" id="A0A0D9V7P0"/>
<feature type="signal peptide" evidence="13">
    <location>
        <begin position="1"/>
        <end position="27"/>
    </location>
</feature>
<keyword evidence="6 13" id="KW-0052">Apoplast</keyword>
<dbReference type="Gene3D" id="2.60.40.420">
    <property type="entry name" value="Cupredoxins - blue copper proteins"/>
    <property type="match status" value="3"/>
</dbReference>
<evidence type="ECO:0000256" key="8">
    <source>
        <dbReference type="ARBA" id="ARBA00022723"/>
    </source>
</evidence>
<organism evidence="17 18">
    <name type="scientific">Leersia perrieri</name>
    <dbReference type="NCBI Taxonomy" id="77586"/>
    <lineage>
        <taxon>Eukaryota</taxon>
        <taxon>Viridiplantae</taxon>
        <taxon>Streptophyta</taxon>
        <taxon>Embryophyta</taxon>
        <taxon>Tracheophyta</taxon>
        <taxon>Spermatophyta</taxon>
        <taxon>Magnoliopsida</taxon>
        <taxon>Liliopsida</taxon>
        <taxon>Poales</taxon>
        <taxon>Poaceae</taxon>
        <taxon>BOP clade</taxon>
        <taxon>Oryzoideae</taxon>
        <taxon>Oryzeae</taxon>
        <taxon>Oryzinae</taxon>
        <taxon>Leersia</taxon>
    </lineage>
</organism>
<keyword evidence="13" id="KW-0732">Signal</keyword>
<dbReference type="GO" id="GO:0052716">
    <property type="term" value="F:hydroquinone:oxygen oxidoreductase activity"/>
    <property type="evidence" value="ECO:0007669"/>
    <property type="project" value="UniProtKB-EC"/>
</dbReference>
<dbReference type="CDD" id="cd13875">
    <property type="entry name" value="CuRO_2_LCC_plant"/>
    <property type="match status" value="1"/>
</dbReference>
<dbReference type="Proteomes" id="UP000032180">
    <property type="component" value="Chromosome 1"/>
</dbReference>
<evidence type="ECO:0000256" key="13">
    <source>
        <dbReference type="RuleBase" id="RU361119"/>
    </source>
</evidence>
<dbReference type="PROSITE" id="PS00080">
    <property type="entry name" value="MULTICOPPER_OXIDASE2"/>
    <property type="match status" value="1"/>
</dbReference>
<dbReference type="InterPro" id="IPR011706">
    <property type="entry name" value="Cu-oxidase_C"/>
</dbReference>
<dbReference type="STRING" id="77586.A0A0D9V7P0"/>
<keyword evidence="11 13" id="KW-0186">Copper</keyword>
<dbReference type="InterPro" id="IPR034289">
    <property type="entry name" value="CuRO_3_LCC"/>
</dbReference>
<evidence type="ECO:0000259" key="16">
    <source>
        <dbReference type="Pfam" id="PF07732"/>
    </source>
</evidence>
<dbReference type="EC" id="1.10.3.2" evidence="5 13"/>
<comment type="similarity">
    <text evidence="4 13">Belongs to the multicopper oxidase family.</text>
</comment>
<evidence type="ECO:0000256" key="10">
    <source>
        <dbReference type="ARBA" id="ARBA00023002"/>
    </source>
</evidence>
<evidence type="ECO:0000256" key="5">
    <source>
        <dbReference type="ARBA" id="ARBA00012297"/>
    </source>
</evidence>
<dbReference type="InterPro" id="IPR034288">
    <property type="entry name" value="CuRO_1_LCC"/>
</dbReference>
<dbReference type="InterPro" id="IPR033138">
    <property type="entry name" value="Cu_oxidase_CS"/>
</dbReference>
<dbReference type="PANTHER" id="PTHR11709:SF101">
    <property type="entry name" value="LACCASE"/>
    <property type="match status" value="1"/>
</dbReference>
<dbReference type="Gramene" id="LPERR01G31710.1">
    <property type="protein sequence ID" value="LPERR01G31710.1"/>
    <property type="gene ID" value="LPERR01G31710"/>
</dbReference>
<evidence type="ECO:0000259" key="15">
    <source>
        <dbReference type="Pfam" id="PF07731"/>
    </source>
</evidence>
<protein>
    <recommendedName>
        <fullName evidence="5 13">Laccase</fullName>
        <ecNumber evidence="5 13">1.10.3.2</ecNumber>
    </recommendedName>
    <alternativeName>
        <fullName evidence="13">Benzenediol:oxygen oxidoreductase</fullName>
    </alternativeName>
    <alternativeName>
        <fullName evidence="13">Diphenol oxidase</fullName>
    </alternativeName>
    <alternativeName>
        <fullName evidence="13">Urishiol oxidase</fullName>
    </alternativeName>
</protein>
<evidence type="ECO:0000313" key="17">
    <source>
        <dbReference type="EnsemblPlants" id="LPERR01G31710.1"/>
    </source>
</evidence>
<dbReference type="InterPro" id="IPR017761">
    <property type="entry name" value="Laccase"/>
</dbReference>
<evidence type="ECO:0000313" key="18">
    <source>
        <dbReference type="Proteomes" id="UP000032180"/>
    </source>
</evidence>
<keyword evidence="9 13" id="KW-0677">Repeat</keyword>
<feature type="chain" id="PRO_5005115505" description="Laccase" evidence="13">
    <location>
        <begin position="28"/>
        <end position="577"/>
    </location>
</feature>
<dbReference type="FunFam" id="2.60.40.420:FF:000049">
    <property type="entry name" value="Laccase"/>
    <property type="match status" value="1"/>
</dbReference>
<accession>A0A0D9V7P0</accession>
<evidence type="ECO:0000256" key="3">
    <source>
        <dbReference type="ARBA" id="ARBA00004271"/>
    </source>
</evidence>
<dbReference type="Pfam" id="PF07732">
    <property type="entry name" value="Cu-oxidase_3"/>
    <property type="match status" value="1"/>
</dbReference>
<dbReference type="InterPro" id="IPR034285">
    <property type="entry name" value="CuRO_2_LCC"/>
</dbReference>
<comment type="cofactor">
    <cofactor evidence="13">
        <name>Cu cation</name>
        <dbReference type="ChEBI" id="CHEBI:23378"/>
    </cofactor>
    <text evidence="13">Binds 4 Cu cations per monomer.</text>
</comment>
<evidence type="ECO:0000256" key="1">
    <source>
        <dbReference type="ARBA" id="ARBA00000349"/>
    </source>
</evidence>
<dbReference type="InterPro" id="IPR002355">
    <property type="entry name" value="Cu_oxidase_Cu_BS"/>
</dbReference>
<evidence type="ECO:0000256" key="11">
    <source>
        <dbReference type="ARBA" id="ARBA00023008"/>
    </source>
</evidence>
<keyword evidence="7 13" id="KW-0964">Secreted</keyword>
<feature type="domain" description="Plastocyanin-like" evidence="16">
    <location>
        <begin position="36"/>
        <end position="149"/>
    </location>
</feature>
<dbReference type="InterPro" id="IPR011707">
    <property type="entry name" value="Cu-oxidase-like_N"/>
</dbReference>
<evidence type="ECO:0000259" key="14">
    <source>
        <dbReference type="Pfam" id="PF00394"/>
    </source>
</evidence>
<dbReference type="Pfam" id="PF07731">
    <property type="entry name" value="Cu-oxidase_2"/>
    <property type="match status" value="1"/>
</dbReference>
<keyword evidence="12 13" id="KW-0439">Lignin degradation</keyword>
<dbReference type="Pfam" id="PF00394">
    <property type="entry name" value="Cu-oxidase"/>
    <property type="match status" value="1"/>
</dbReference>
<reference evidence="17 18" key="1">
    <citation type="submission" date="2012-08" db="EMBL/GenBank/DDBJ databases">
        <title>Oryza genome evolution.</title>
        <authorList>
            <person name="Wing R.A."/>
        </authorList>
    </citation>
    <scope>NUCLEOTIDE SEQUENCE</scope>
</reference>
<evidence type="ECO:0000256" key="7">
    <source>
        <dbReference type="ARBA" id="ARBA00022525"/>
    </source>
</evidence>
<dbReference type="HOGENOM" id="CLU_006504_6_3_1"/>
<evidence type="ECO:0000256" key="9">
    <source>
        <dbReference type="ARBA" id="ARBA00022737"/>
    </source>
</evidence>
<dbReference type="PANTHER" id="PTHR11709">
    <property type="entry name" value="MULTI-COPPER OXIDASE"/>
    <property type="match status" value="1"/>
</dbReference>
<dbReference type="EnsemblPlants" id="LPERR01G31710.1">
    <property type="protein sequence ID" value="LPERR01G31710.1"/>
    <property type="gene ID" value="LPERR01G31710"/>
</dbReference>
<dbReference type="PROSITE" id="PS00079">
    <property type="entry name" value="MULTICOPPER_OXIDASE1"/>
    <property type="match status" value="1"/>
</dbReference>
<dbReference type="InterPro" id="IPR008972">
    <property type="entry name" value="Cupredoxin"/>
</dbReference>
<proteinExistence type="inferred from homology"/>
<sequence>MAISYLLRSSFLVVAVLMLFSVNLVKGDTREYQFDVQMTNVTRLCSSKSIVTVNGQFPGPTVFAREGDLVVVRVVNHAAYNMSVHWHGIRQLRSGWADGPAYITQCPIQPGSSYVYKFTITGQRGTLWWHAHISWLRATVYGPIVILPKLGVPYPFPAPDKEVPVIFGEWWKADTEAVISQAMQTGGGPNVSDAFTINGLPGPLYNCSAKDTFKLKVEPGKTYMLRLINAALNDELFFSIAGHTLTVVDVDAVYVKPFTVETLLITPGQTSNVLLTTKPSYPGDTFYMLAAPYSTAMSGTFDNTTVAGILEYQNPSSPSAAAFNKNLPLLKPILPQINDTSFVSNYTAKLRSLATAEYPANVPQQVDKRFFFTVGLGTHPCAVNGTCQGPNGSRFAASLNNVSFVLPSTALLQAHFTGRSNGVYASNFPAMPLSPFNYTGTPPNNTNVSNGTRLVVLPYGASVELVMQGTSILGAESHPFHLHGFNFFVVGQGFGNFDPVNDPAKYNLVDPVERNTVGVPAAGWVAIRFLADNPGVWFMHCHLEVHVSWGLKMAWVVQDGSLPNQKILPPPSDLPKC</sequence>
<dbReference type="CDD" id="cd13897">
    <property type="entry name" value="CuRO_3_LCC_plant"/>
    <property type="match status" value="1"/>
</dbReference>
<dbReference type="NCBIfam" id="TIGR03389">
    <property type="entry name" value="laccase"/>
    <property type="match status" value="1"/>
</dbReference>
<reference evidence="18" key="2">
    <citation type="submission" date="2013-12" db="EMBL/GenBank/DDBJ databases">
        <authorList>
            <person name="Yu Y."/>
            <person name="Lee S."/>
            <person name="de Baynast K."/>
            <person name="Wissotski M."/>
            <person name="Liu L."/>
            <person name="Talag J."/>
            <person name="Goicoechea J."/>
            <person name="Angelova A."/>
            <person name="Jetty R."/>
            <person name="Kudrna D."/>
            <person name="Golser W."/>
            <person name="Rivera L."/>
            <person name="Zhang J."/>
            <person name="Wing R."/>
        </authorList>
    </citation>
    <scope>NUCLEOTIDE SEQUENCE</scope>
</reference>
<dbReference type="GO" id="GO:0048046">
    <property type="term" value="C:apoplast"/>
    <property type="evidence" value="ECO:0007669"/>
    <property type="project" value="UniProtKB-SubCell"/>
</dbReference>
<keyword evidence="18" id="KW-1185">Reference proteome</keyword>
<evidence type="ECO:0000256" key="6">
    <source>
        <dbReference type="ARBA" id="ARBA00022523"/>
    </source>
</evidence>
<comment type="catalytic activity">
    <reaction evidence="1 13">
        <text>4 hydroquinone + O2 = 4 benzosemiquinone + 2 H2O</text>
        <dbReference type="Rhea" id="RHEA:11276"/>
        <dbReference type="ChEBI" id="CHEBI:15377"/>
        <dbReference type="ChEBI" id="CHEBI:15379"/>
        <dbReference type="ChEBI" id="CHEBI:17594"/>
        <dbReference type="ChEBI" id="CHEBI:17977"/>
        <dbReference type="EC" id="1.10.3.2"/>
    </reaction>
</comment>
<keyword evidence="10 13" id="KW-0560">Oxidoreductase</keyword>
<dbReference type="InterPro" id="IPR045087">
    <property type="entry name" value="Cu-oxidase_fam"/>
</dbReference>
<comment type="subcellular location">
    <subcellularLocation>
        <location evidence="3 13">Secreted</location>
        <location evidence="3 13">Extracellular space</location>
        <location evidence="3 13">Apoplast</location>
    </subcellularLocation>
</comment>
<reference evidence="17" key="3">
    <citation type="submission" date="2015-04" db="UniProtKB">
        <authorList>
            <consortium name="EnsemblPlants"/>
        </authorList>
    </citation>
    <scope>IDENTIFICATION</scope>
</reference>
<dbReference type="InterPro" id="IPR001117">
    <property type="entry name" value="Cu-oxidase_2nd"/>
</dbReference>
<dbReference type="FunFam" id="2.60.40.420:FF:000062">
    <property type="entry name" value="Laccase"/>
    <property type="match status" value="1"/>
</dbReference>
<dbReference type="GO" id="GO:0046274">
    <property type="term" value="P:lignin catabolic process"/>
    <property type="evidence" value="ECO:0007669"/>
    <property type="project" value="UniProtKB-KW"/>
</dbReference>
<feature type="domain" description="Plastocyanin-like" evidence="15">
    <location>
        <begin position="438"/>
        <end position="560"/>
    </location>
</feature>
<evidence type="ECO:0000256" key="2">
    <source>
        <dbReference type="ARBA" id="ARBA00002075"/>
    </source>
</evidence>
<evidence type="ECO:0000256" key="12">
    <source>
        <dbReference type="ARBA" id="ARBA00023185"/>
    </source>
</evidence>
<dbReference type="CDD" id="cd13849">
    <property type="entry name" value="CuRO_1_LCC_plant"/>
    <property type="match status" value="1"/>
</dbReference>
<dbReference type="SUPFAM" id="SSF49503">
    <property type="entry name" value="Cupredoxins"/>
    <property type="match status" value="3"/>
</dbReference>
<dbReference type="eggNOG" id="KOG1263">
    <property type="taxonomic scope" value="Eukaryota"/>
</dbReference>
<keyword evidence="8 13" id="KW-0479">Metal-binding</keyword>
<dbReference type="GO" id="GO:0005507">
    <property type="term" value="F:copper ion binding"/>
    <property type="evidence" value="ECO:0007669"/>
    <property type="project" value="InterPro"/>
</dbReference>
<evidence type="ECO:0000256" key="4">
    <source>
        <dbReference type="ARBA" id="ARBA00010609"/>
    </source>
</evidence>
<name>A0A0D9V7P0_9ORYZ</name>
<comment type="function">
    <text evidence="2 13">Lignin degradation and detoxification of lignin-derived products.</text>
</comment>